<dbReference type="SUPFAM" id="SSF52540">
    <property type="entry name" value="P-loop containing nucleoside triphosphate hydrolases"/>
    <property type="match status" value="2"/>
</dbReference>
<dbReference type="InterPro" id="IPR027417">
    <property type="entry name" value="P-loop_NTPase"/>
</dbReference>
<evidence type="ECO:0000256" key="8">
    <source>
        <dbReference type="SAM" id="Phobius"/>
    </source>
</evidence>
<dbReference type="EMBL" id="JAWDEY010000036">
    <property type="protein sequence ID" value="KAK6587733.1"/>
    <property type="molecule type" value="Genomic_DNA"/>
</dbReference>
<feature type="domain" description="ABC transmembrane type-1" evidence="10">
    <location>
        <begin position="82"/>
        <end position="375"/>
    </location>
</feature>
<evidence type="ECO:0000313" key="11">
    <source>
        <dbReference type="EMBL" id="KAK6587733.1"/>
    </source>
</evidence>
<keyword evidence="12" id="KW-1185">Reference proteome</keyword>
<organism evidence="11 12">
    <name type="scientific">Cryptosporidium xiaoi</name>
    <dbReference type="NCBI Taxonomy" id="659607"/>
    <lineage>
        <taxon>Eukaryota</taxon>
        <taxon>Sar</taxon>
        <taxon>Alveolata</taxon>
        <taxon>Apicomplexa</taxon>
        <taxon>Conoidasida</taxon>
        <taxon>Coccidia</taxon>
        <taxon>Eucoccidiorida</taxon>
        <taxon>Eimeriorina</taxon>
        <taxon>Cryptosporidiidae</taxon>
        <taxon>Cryptosporidium</taxon>
    </lineage>
</organism>
<keyword evidence="4" id="KW-0547">Nucleotide-binding</keyword>
<dbReference type="Pfam" id="PF00664">
    <property type="entry name" value="ABC_membrane"/>
    <property type="match status" value="1"/>
</dbReference>
<dbReference type="Gene3D" id="3.40.50.300">
    <property type="entry name" value="P-loop containing nucleotide triphosphate hydrolases"/>
    <property type="match status" value="2"/>
</dbReference>
<feature type="transmembrane region" description="Helical" evidence="8">
    <location>
        <begin position="346"/>
        <end position="370"/>
    </location>
</feature>
<feature type="transmembrane region" description="Helical" evidence="8">
    <location>
        <begin position="202"/>
        <end position="222"/>
    </location>
</feature>
<dbReference type="Proteomes" id="UP001311799">
    <property type="component" value="Unassembled WGS sequence"/>
</dbReference>
<evidence type="ECO:0000256" key="7">
    <source>
        <dbReference type="ARBA" id="ARBA00023136"/>
    </source>
</evidence>
<dbReference type="PROSITE" id="PS50929">
    <property type="entry name" value="ABC_TM1F"/>
    <property type="match status" value="1"/>
</dbReference>
<evidence type="ECO:0000313" key="12">
    <source>
        <dbReference type="Proteomes" id="UP001311799"/>
    </source>
</evidence>
<dbReference type="Pfam" id="PF00005">
    <property type="entry name" value="ABC_tran"/>
    <property type="match status" value="1"/>
</dbReference>
<evidence type="ECO:0000256" key="2">
    <source>
        <dbReference type="ARBA" id="ARBA00022448"/>
    </source>
</evidence>
<feature type="domain" description="ABC transporter" evidence="9">
    <location>
        <begin position="439"/>
        <end position="730"/>
    </location>
</feature>
<dbReference type="PANTHER" id="PTHR24221:SF402">
    <property type="entry name" value="IRON-SULFUR CLUSTERS TRANSPORTER ABCB7, MITOCHONDRIAL"/>
    <property type="match status" value="1"/>
</dbReference>
<evidence type="ECO:0000256" key="5">
    <source>
        <dbReference type="ARBA" id="ARBA00022840"/>
    </source>
</evidence>
<sequence length="738" mass="83920">MLNLTFKKGIYPILFYPQYGCNFAHVRKMMKYKSDYNHIMEKNNLIEILKKSRMISDNNANNLHIVTKYLWPKNTEHRKRILLSLLSLGIGKMATIQAPLLLSKLINNLGVIGSAGNLNSIRSPLNSLFLIGSYGVARISSSGFNELRNALFSSVSQSACRDVSLKAFHHFHNLSSLDFIQSHRAGELITIITRGSKSVSQLLNIMIFQIVPTTAEFILVLMVLLKKVGYEVTLITLVTMLGYMDFTRRITHKRTLYRKDMNNSEQKSNGLLGDSLMNIETLKYLNCEKQLYDIYSNYQKVYMNSNIKVQTSLAFLNFGQNLIFTSGLISTMLLTTKKILSGAIPIGSMVLVTSLLFQLAIPLNFIGMIYRETKLTMLDLKKLNEYMSIFPNNYYLIENRKCTQDNHNASLTVFEVGNNYQKPLELYRDMNDKDNYSSIKFEGVSFGYKKESHNDSKDTNKVVISNLSLDIPLGKRMGLVGSSGSGKTTLSKLIFRIFEPYGGEIKIFNKNISDFNIEDYRKCLSILPQDVLLLNMSVADNLKLANSNASLEDIKAACKLAGIHESIVKMDKGYDSIVGERGSSLSGGEKQRLGFARLLLKKSPIWILDEPTSSLDLINHNFIVKMLTMLHKHSTTLNEGDLRNIDSTNKYKDILDTIKCSHKDPEVKDIIRLIEDVVKYPLTIIVIAHRLSTVRDFEKIAYMDNGNIKEVGSHDDLIRNKMHYYQLWNKQHIESMPQ</sequence>
<dbReference type="GO" id="GO:0006879">
    <property type="term" value="P:intracellular iron ion homeostasis"/>
    <property type="evidence" value="ECO:0007669"/>
    <property type="project" value="TreeGrafter"/>
</dbReference>
<reference evidence="11 12" key="1">
    <citation type="submission" date="2023-10" db="EMBL/GenBank/DDBJ databases">
        <title>Comparative genomics analysis reveals potential genetic determinants of host preference in Cryptosporidium xiaoi.</title>
        <authorList>
            <person name="Xiao L."/>
            <person name="Li J."/>
        </authorList>
    </citation>
    <scope>NUCLEOTIDE SEQUENCE [LARGE SCALE GENOMIC DNA]</scope>
    <source>
        <strain evidence="11 12">52996</strain>
    </source>
</reference>
<keyword evidence="2" id="KW-0813">Transport</keyword>
<evidence type="ECO:0000256" key="6">
    <source>
        <dbReference type="ARBA" id="ARBA00022989"/>
    </source>
</evidence>
<evidence type="ECO:0000256" key="4">
    <source>
        <dbReference type="ARBA" id="ARBA00022741"/>
    </source>
</evidence>
<dbReference type="GO" id="GO:0140359">
    <property type="term" value="F:ABC-type transporter activity"/>
    <property type="evidence" value="ECO:0007669"/>
    <property type="project" value="InterPro"/>
</dbReference>
<feature type="transmembrane region" description="Helical" evidence="8">
    <location>
        <begin position="228"/>
        <end position="246"/>
    </location>
</feature>
<evidence type="ECO:0000259" key="9">
    <source>
        <dbReference type="PROSITE" id="PS50893"/>
    </source>
</evidence>
<name>A0AAV9XSM3_9CRYT</name>
<keyword evidence="7 8" id="KW-0472">Membrane</keyword>
<comment type="caution">
    <text evidence="11">The sequence shown here is derived from an EMBL/GenBank/DDBJ whole genome shotgun (WGS) entry which is preliminary data.</text>
</comment>
<dbReference type="AlphaFoldDB" id="A0AAV9XSM3"/>
<proteinExistence type="predicted"/>
<dbReference type="Gene3D" id="1.20.1560.10">
    <property type="entry name" value="ABC transporter type 1, transmembrane domain"/>
    <property type="match status" value="1"/>
</dbReference>
<evidence type="ECO:0000256" key="3">
    <source>
        <dbReference type="ARBA" id="ARBA00022692"/>
    </source>
</evidence>
<dbReference type="PROSITE" id="PS00211">
    <property type="entry name" value="ABC_TRANSPORTER_1"/>
    <property type="match status" value="1"/>
</dbReference>
<dbReference type="GO" id="GO:0016887">
    <property type="term" value="F:ATP hydrolysis activity"/>
    <property type="evidence" value="ECO:0007669"/>
    <property type="project" value="InterPro"/>
</dbReference>
<dbReference type="InterPro" id="IPR039421">
    <property type="entry name" value="Type_1_exporter"/>
</dbReference>
<keyword evidence="5" id="KW-0067">ATP-binding</keyword>
<dbReference type="PANTHER" id="PTHR24221">
    <property type="entry name" value="ATP-BINDING CASSETTE SUB-FAMILY B"/>
    <property type="match status" value="1"/>
</dbReference>
<dbReference type="CDD" id="cd18582">
    <property type="entry name" value="ABC_6TM_ATM1_ABCB7"/>
    <property type="match status" value="1"/>
</dbReference>
<accession>A0AAV9XSM3</accession>
<dbReference type="SMART" id="SM00382">
    <property type="entry name" value="AAA"/>
    <property type="match status" value="1"/>
</dbReference>
<evidence type="ECO:0000256" key="1">
    <source>
        <dbReference type="ARBA" id="ARBA00004225"/>
    </source>
</evidence>
<dbReference type="InterPro" id="IPR003593">
    <property type="entry name" value="AAA+_ATPase"/>
</dbReference>
<dbReference type="InterPro" id="IPR011527">
    <property type="entry name" value="ABC1_TM_dom"/>
</dbReference>
<keyword evidence="6 8" id="KW-1133">Transmembrane helix</keyword>
<dbReference type="GO" id="GO:0005743">
    <property type="term" value="C:mitochondrial inner membrane"/>
    <property type="evidence" value="ECO:0007669"/>
    <property type="project" value="TreeGrafter"/>
</dbReference>
<dbReference type="InterPro" id="IPR003439">
    <property type="entry name" value="ABC_transporter-like_ATP-bd"/>
</dbReference>
<comment type="subcellular location">
    <subcellularLocation>
        <location evidence="1">Mitochondrion membrane</location>
        <topology evidence="1">Multi-pass membrane protein</topology>
    </subcellularLocation>
</comment>
<dbReference type="PROSITE" id="PS50893">
    <property type="entry name" value="ABC_TRANSPORTER_2"/>
    <property type="match status" value="1"/>
</dbReference>
<keyword evidence="3 8" id="KW-0812">Transmembrane</keyword>
<dbReference type="GO" id="GO:0005524">
    <property type="term" value="F:ATP binding"/>
    <property type="evidence" value="ECO:0007669"/>
    <property type="project" value="UniProtKB-KW"/>
</dbReference>
<dbReference type="SUPFAM" id="SSF90123">
    <property type="entry name" value="ABC transporter transmembrane region"/>
    <property type="match status" value="1"/>
</dbReference>
<dbReference type="InterPro" id="IPR017871">
    <property type="entry name" value="ABC_transporter-like_CS"/>
</dbReference>
<evidence type="ECO:0000259" key="10">
    <source>
        <dbReference type="PROSITE" id="PS50929"/>
    </source>
</evidence>
<protein>
    <submittedName>
        <fullName evidence="11">ATM1-like ABC transporter</fullName>
    </submittedName>
</protein>
<gene>
    <name evidence="11" type="ORF">RS030_81258</name>
</gene>
<dbReference type="InterPro" id="IPR036640">
    <property type="entry name" value="ABC1_TM_sf"/>
</dbReference>